<dbReference type="PANTHER" id="PTHR30093:SF34">
    <property type="entry name" value="PREPILIN PEPTIDASE-DEPENDENT PROTEIN D"/>
    <property type="match status" value="1"/>
</dbReference>
<keyword evidence="2" id="KW-0488">Methylation</keyword>
<dbReference type="InterPro" id="IPR045584">
    <property type="entry name" value="Pilin-like"/>
</dbReference>
<evidence type="ECO:0000256" key="4">
    <source>
        <dbReference type="SAM" id="Phobius"/>
    </source>
</evidence>
<feature type="transmembrane region" description="Helical" evidence="4">
    <location>
        <begin position="6"/>
        <end position="30"/>
    </location>
</feature>
<dbReference type="InterPro" id="IPR001082">
    <property type="entry name" value="Pilin"/>
</dbReference>
<dbReference type="Gene3D" id="3.30.700.10">
    <property type="entry name" value="Glycoprotein, Type 4 Pilin"/>
    <property type="match status" value="1"/>
</dbReference>
<sequence>MKKQQGFTLIELMIVVAIVAILAAIALPAYQDYMKRSKVSEAVATAGACKTSVAEYAAATSKLPADINAAGCSNVASQYVSAVNVTKGVIDVTLQGVGTGVDGKKLTLTPTKDAAGATAGDGDNIVGWKCSTDAEKKFVPGSCRG</sequence>
<accession>A0ABN6UGX7</accession>
<gene>
    <name evidence="5" type="ORF">LA521A_07610</name>
</gene>
<dbReference type="InterPro" id="IPR012902">
    <property type="entry name" value="N_methyl_site"/>
</dbReference>
<dbReference type="Pfam" id="PF00114">
    <property type="entry name" value="Pilin"/>
    <property type="match status" value="1"/>
</dbReference>
<dbReference type="Proteomes" id="UP001317822">
    <property type="component" value="Chromosome"/>
</dbReference>
<evidence type="ECO:0000313" key="5">
    <source>
        <dbReference type="EMBL" id="BDU15560.1"/>
    </source>
</evidence>
<keyword evidence="4" id="KW-1133">Transmembrane helix</keyword>
<evidence type="ECO:0000256" key="2">
    <source>
        <dbReference type="ARBA" id="ARBA00022481"/>
    </source>
</evidence>
<evidence type="ECO:0000256" key="1">
    <source>
        <dbReference type="ARBA" id="ARBA00005233"/>
    </source>
</evidence>
<keyword evidence="3" id="KW-0281">Fimbrium</keyword>
<dbReference type="SUPFAM" id="SSF54523">
    <property type="entry name" value="Pili subunits"/>
    <property type="match status" value="1"/>
</dbReference>
<dbReference type="EMBL" id="AP027041">
    <property type="protein sequence ID" value="BDU15560.1"/>
    <property type="molecule type" value="Genomic_DNA"/>
</dbReference>
<proteinExistence type="inferred from homology"/>
<keyword evidence="4" id="KW-0472">Membrane</keyword>
<dbReference type="PROSITE" id="PS00409">
    <property type="entry name" value="PROKAR_NTER_METHYL"/>
    <property type="match status" value="1"/>
</dbReference>
<name>A0ABN6UGX7_9GAMM</name>
<keyword evidence="6" id="KW-1185">Reference proteome</keyword>
<reference evidence="5 6" key="1">
    <citation type="journal article" date="2023" name="Int. J. Syst. Evol. Microbiol.">
        <title>Physiological and genomic analyses of cobalamin (vitamin B12)-auxotrophy of Lysobacter auxotrophicus sp. nov., a methionine-auxotrophic chitinolytic bacterium isolated from chitin-treated soil.</title>
        <authorList>
            <person name="Saito A."/>
            <person name="Dohra H."/>
            <person name="Hamada M."/>
            <person name="Moriuchi R."/>
            <person name="Kotsuchibashi Y."/>
            <person name="Mori K."/>
        </authorList>
    </citation>
    <scope>NUCLEOTIDE SEQUENCE [LARGE SCALE GENOMIC DNA]</scope>
    <source>
        <strain evidence="5 6">5-21a</strain>
    </source>
</reference>
<keyword evidence="4" id="KW-0812">Transmembrane</keyword>
<protein>
    <submittedName>
        <fullName evidence="5">Pilin</fullName>
    </submittedName>
</protein>
<dbReference type="Pfam" id="PF07963">
    <property type="entry name" value="N_methyl"/>
    <property type="match status" value="1"/>
</dbReference>
<evidence type="ECO:0000313" key="6">
    <source>
        <dbReference type="Proteomes" id="UP001317822"/>
    </source>
</evidence>
<dbReference type="NCBIfam" id="TIGR02532">
    <property type="entry name" value="IV_pilin_GFxxxE"/>
    <property type="match status" value="1"/>
</dbReference>
<dbReference type="PANTHER" id="PTHR30093">
    <property type="entry name" value="GENERAL SECRETION PATHWAY PROTEIN G"/>
    <property type="match status" value="1"/>
</dbReference>
<organism evidence="5 6">
    <name type="scientific">Lysobacter auxotrophicus</name>
    <dbReference type="NCBI Taxonomy" id="2992573"/>
    <lineage>
        <taxon>Bacteria</taxon>
        <taxon>Pseudomonadati</taxon>
        <taxon>Pseudomonadota</taxon>
        <taxon>Gammaproteobacteria</taxon>
        <taxon>Lysobacterales</taxon>
        <taxon>Lysobacteraceae</taxon>
        <taxon>Lysobacter</taxon>
    </lineage>
</organism>
<evidence type="ECO:0000256" key="3">
    <source>
        <dbReference type="RuleBase" id="RU000389"/>
    </source>
</evidence>
<dbReference type="RefSeq" id="WP_281781047.1">
    <property type="nucleotide sequence ID" value="NZ_AP027041.1"/>
</dbReference>
<comment type="similarity">
    <text evidence="1 3">Belongs to the N-Me-Phe pilin family.</text>
</comment>